<sequence>MPNNNAPLIILQRSILLLFIGFLAMYLLPGIYSHSPWKQDENYSFGIIHTMYETGKWLVPTNAGEPFMEKPPLYYWVATITSHLLSNLMPLYDAARSASLIFSVINFSFFILLARRFFHAKDFTDTRIWVAFALYACAPGIIRHSHDMFTDVALMAGATIGLYGLLGLIQQQKMHMSALWLSLGTIVTMLSKGVFIPGVLWICLFLSPIFLVQCRTKQFWLYSLTAGLIAFIAILPWPIQLYLQHPDLFIVWFWENNIGRFFGFSVEKLGAKANLTRIPAAVSLFAFPSGLLAVAYFLRHPVKRLLNSNEFLLALFPLLGIVFLQISASGRALYLLPFIAPMAILGTQTLFCFPEKVLNNIARFAAVLWSALILFLWVCYFISLAGYQQEWLAPFSRWLPMSYQMPFSPITFICALLITLVWFLRNKIIPNLMPPAFHMMKNWLLGLCAVWGIILTLFLGWIDYAKGFEGVFVDLNQHLTGQFTENDCMASDNIGESEAPMLYYYTGVLHQRQDRFEKPEQCRWLIVLSKTIQPAPSGMELFWHNHRPDEFRENLVVYKVIE</sequence>
<organism evidence="9">
    <name type="scientific">Providencia rettgeri</name>
    <dbReference type="NCBI Taxonomy" id="587"/>
    <lineage>
        <taxon>Bacteria</taxon>
        <taxon>Pseudomonadati</taxon>
        <taxon>Pseudomonadota</taxon>
        <taxon>Gammaproteobacteria</taxon>
        <taxon>Enterobacterales</taxon>
        <taxon>Morganellaceae</taxon>
        <taxon>Providencia</taxon>
    </lineage>
</organism>
<evidence type="ECO:0000256" key="7">
    <source>
        <dbReference type="ARBA" id="ARBA00023136"/>
    </source>
</evidence>
<feature type="transmembrane region" description="Helical" evidence="8">
    <location>
        <begin position="189"/>
        <end position="212"/>
    </location>
</feature>
<evidence type="ECO:0000256" key="6">
    <source>
        <dbReference type="ARBA" id="ARBA00022989"/>
    </source>
</evidence>
<feature type="transmembrane region" description="Helical" evidence="8">
    <location>
        <begin position="152"/>
        <end position="169"/>
    </location>
</feature>
<evidence type="ECO:0000256" key="3">
    <source>
        <dbReference type="ARBA" id="ARBA00022676"/>
    </source>
</evidence>
<dbReference type="GO" id="GO:0009103">
    <property type="term" value="P:lipopolysaccharide biosynthetic process"/>
    <property type="evidence" value="ECO:0007669"/>
    <property type="project" value="UniProtKB-ARBA"/>
</dbReference>
<evidence type="ECO:0000256" key="4">
    <source>
        <dbReference type="ARBA" id="ARBA00022679"/>
    </source>
</evidence>
<evidence type="ECO:0000256" key="8">
    <source>
        <dbReference type="SAM" id="Phobius"/>
    </source>
</evidence>
<dbReference type="GO" id="GO:0005886">
    <property type="term" value="C:plasma membrane"/>
    <property type="evidence" value="ECO:0007669"/>
    <property type="project" value="UniProtKB-SubCell"/>
</dbReference>
<keyword evidence="6 8" id="KW-1133">Transmembrane helix</keyword>
<comment type="subcellular location">
    <subcellularLocation>
        <location evidence="1">Cell membrane</location>
        <topology evidence="1">Multi-pass membrane protein</topology>
    </subcellularLocation>
</comment>
<keyword evidence="7 8" id="KW-0472">Membrane</keyword>
<feature type="transmembrane region" description="Helical" evidence="8">
    <location>
        <begin position="407"/>
        <end position="424"/>
    </location>
</feature>
<protein>
    <recommendedName>
        <fullName evidence="11">Lipid IV(A) 4-amino-4-deoxy-L-arabinosyltransferase</fullName>
    </recommendedName>
</protein>
<dbReference type="EMBL" id="ABEXCJ040000007">
    <property type="protein sequence ID" value="ELR5218934.1"/>
    <property type="molecule type" value="Genomic_DNA"/>
</dbReference>
<evidence type="ECO:0000256" key="2">
    <source>
        <dbReference type="ARBA" id="ARBA00022475"/>
    </source>
</evidence>
<proteinExistence type="predicted"/>
<dbReference type="InterPro" id="IPR050297">
    <property type="entry name" value="LipidA_mod_glycosyltrf_83"/>
</dbReference>
<keyword evidence="2" id="KW-1003">Cell membrane</keyword>
<reference evidence="9" key="1">
    <citation type="submission" date="2023-10" db="EMBL/GenBank/DDBJ databases">
        <authorList>
            <consortium name="Clinical and Environmental Microbiology Branch: Whole genome sequencing antimicrobial resistance pathogens in the healthcare setting"/>
        </authorList>
    </citation>
    <scope>NUCLEOTIDE SEQUENCE</scope>
    <source>
        <strain evidence="9">2020QW-00022</strain>
    </source>
</reference>
<feature type="transmembrane region" description="Helical" evidence="8">
    <location>
        <begin position="219"/>
        <end position="239"/>
    </location>
</feature>
<keyword evidence="3" id="KW-0328">Glycosyltransferase</keyword>
<dbReference type="PANTHER" id="PTHR33908:SF11">
    <property type="entry name" value="MEMBRANE PROTEIN"/>
    <property type="match status" value="1"/>
</dbReference>
<dbReference type="PANTHER" id="PTHR33908">
    <property type="entry name" value="MANNOSYLTRANSFERASE YKCB-RELATED"/>
    <property type="match status" value="1"/>
</dbReference>
<gene>
    <name evidence="10" type="ORF">M0K77_003468</name>
    <name evidence="9" type="ORF">M0K77_RS17340</name>
</gene>
<dbReference type="AlphaFoldDB" id="A0AAD2VT64"/>
<feature type="transmembrane region" description="Helical" evidence="8">
    <location>
        <begin position="444"/>
        <end position="462"/>
    </location>
</feature>
<feature type="transmembrane region" description="Helical" evidence="8">
    <location>
        <begin position="310"/>
        <end position="328"/>
    </location>
</feature>
<accession>A0AAD2VT64</accession>
<feature type="transmembrane region" description="Helical" evidence="8">
    <location>
        <begin position="334"/>
        <end position="353"/>
    </location>
</feature>
<feature type="transmembrane region" description="Helical" evidence="8">
    <location>
        <begin position="278"/>
        <end position="298"/>
    </location>
</feature>
<comment type="caution">
    <text evidence="9">The sequence shown here is derived from an EMBL/GenBank/DDBJ whole genome shotgun (WGS) entry which is preliminary data.</text>
</comment>
<evidence type="ECO:0000256" key="1">
    <source>
        <dbReference type="ARBA" id="ARBA00004651"/>
    </source>
</evidence>
<keyword evidence="5 8" id="KW-0812">Transmembrane</keyword>
<dbReference type="GO" id="GO:0016763">
    <property type="term" value="F:pentosyltransferase activity"/>
    <property type="evidence" value="ECO:0007669"/>
    <property type="project" value="TreeGrafter"/>
</dbReference>
<keyword evidence="4" id="KW-0808">Transferase</keyword>
<feature type="transmembrane region" description="Helical" evidence="8">
    <location>
        <begin position="6"/>
        <end position="28"/>
    </location>
</feature>
<feature type="transmembrane region" description="Helical" evidence="8">
    <location>
        <begin position="365"/>
        <end position="387"/>
    </location>
</feature>
<evidence type="ECO:0000256" key="5">
    <source>
        <dbReference type="ARBA" id="ARBA00022692"/>
    </source>
</evidence>
<feature type="transmembrane region" description="Helical" evidence="8">
    <location>
        <begin position="98"/>
        <end position="118"/>
    </location>
</feature>
<name>A0AAD2VT64_PRORE</name>
<dbReference type="EMBL" id="ABEXCJ050000007">
    <property type="protein sequence ID" value="EMR4591121.1"/>
    <property type="molecule type" value="Genomic_DNA"/>
</dbReference>
<evidence type="ECO:0000313" key="9">
    <source>
        <dbReference type="EMBL" id="ELR5218934.1"/>
    </source>
</evidence>
<evidence type="ECO:0008006" key="11">
    <source>
        <dbReference type="Google" id="ProtNLM"/>
    </source>
</evidence>
<evidence type="ECO:0000313" key="10">
    <source>
        <dbReference type="EMBL" id="EMR4591121.1"/>
    </source>
</evidence>